<dbReference type="RefSeq" id="WP_249774012.1">
    <property type="nucleotide sequence ID" value="NZ_CP097332.1"/>
</dbReference>
<evidence type="ECO:0000256" key="7">
    <source>
        <dbReference type="ARBA" id="ARBA00023204"/>
    </source>
</evidence>
<evidence type="ECO:0000256" key="1">
    <source>
        <dbReference type="ARBA" id="ARBA00003618"/>
    </source>
</evidence>
<evidence type="ECO:0000256" key="8">
    <source>
        <dbReference type="ARBA" id="ARBA00033408"/>
    </source>
</evidence>
<keyword evidence="4" id="KW-0547">Nucleotide-binding</keyword>
<dbReference type="Gene3D" id="3.40.50.300">
    <property type="entry name" value="P-loop containing nucleotide triphosphate hydrolases"/>
    <property type="match status" value="2"/>
</dbReference>
<reference evidence="11" key="1">
    <citation type="journal article" date="2018" name="Int. J. Syst. Evol. Microbiol.">
        <title>Jatrophihabitans telluris sp. nov., isolated from sediment soil of lava forest wetlands and the emended description of the genus Jatrophihabitans.</title>
        <authorList>
            <person name="Lee K.C."/>
            <person name="Suh M.K."/>
            <person name="Eom M.K."/>
            <person name="Kim K.K."/>
            <person name="Kim J.S."/>
            <person name="Kim D.S."/>
            <person name="Ko S.H."/>
            <person name="Shin Y.K."/>
            <person name="Lee J.S."/>
        </authorList>
    </citation>
    <scope>NUCLEOTIDE SEQUENCE</scope>
    <source>
        <strain evidence="11">N237</strain>
    </source>
</reference>
<protein>
    <recommendedName>
        <fullName evidence="3">DNA repair protein RecN</fullName>
    </recommendedName>
    <alternativeName>
        <fullName evidence="8">Recombination protein N</fullName>
    </alternativeName>
</protein>
<keyword evidence="7" id="KW-0234">DNA repair</keyword>
<dbReference type="InterPro" id="IPR027417">
    <property type="entry name" value="P-loop_NTPase"/>
</dbReference>
<name>A0ABY4R2G1_9ACTN</name>
<feature type="domain" description="RecF/RecN/SMC N-terminal" evidence="10">
    <location>
        <begin position="2"/>
        <end position="525"/>
    </location>
</feature>
<evidence type="ECO:0000313" key="11">
    <source>
        <dbReference type="EMBL" id="UQX90116.1"/>
    </source>
</evidence>
<keyword evidence="12" id="KW-1185">Reference proteome</keyword>
<reference evidence="11" key="2">
    <citation type="submission" date="2022-05" db="EMBL/GenBank/DDBJ databases">
        <authorList>
            <person name="Kim J.-S."/>
            <person name="Lee K."/>
            <person name="Suh M."/>
            <person name="Eom M."/>
            <person name="Kim J.-S."/>
            <person name="Kim D.-S."/>
            <person name="Ko S.-H."/>
            <person name="Shin Y."/>
            <person name="Lee J.-S."/>
        </authorList>
    </citation>
    <scope>NUCLEOTIDE SEQUENCE</scope>
    <source>
        <strain evidence="11">N237</strain>
    </source>
</reference>
<comment type="function">
    <text evidence="1">May be involved in recombinational repair of damaged DNA.</text>
</comment>
<dbReference type="PANTHER" id="PTHR11059:SF0">
    <property type="entry name" value="DNA REPAIR PROTEIN RECN"/>
    <property type="match status" value="1"/>
</dbReference>
<accession>A0ABY4R2G1</accession>
<dbReference type="InterPro" id="IPR004604">
    <property type="entry name" value="DNA_recomb/repair_RecN"/>
</dbReference>
<dbReference type="Pfam" id="PF02463">
    <property type="entry name" value="SMC_N"/>
    <property type="match status" value="1"/>
</dbReference>
<comment type="similarity">
    <text evidence="2">Belongs to the RecN family.</text>
</comment>
<dbReference type="PIRSF" id="PIRSF003128">
    <property type="entry name" value="RecN"/>
    <property type="match status" value="1"/>
</dbReference>
<dbReference type="Proteomes" id="UP001056336">
    <property type="component" value="Chromosome"/>
</dbReference>
<keyword evidence="5" id="KW-0227">DNA damage</keyword>
<evidence type="ECO:0000313" key="12">
    <source>
        <dbReference type="Proteomes" id="UP001056336"/>
    </source>
</evidence>
<dbReference type="PANTHER" id="PTHR11059">
    <property type="entry name" value="DNA REPAIR PROTEIN RECN"/>
    <property type="match status" value="1"/>
</dbReference>
<dbReference type="NCBIfam" id="TIGR00634">
    <property type="entry name" value="recN"/>
    <property type="match status" value="1"/>
</dbReference>
<evidence type="ECO:0000256" key="2">
    <source>
        <dbReference type="ARBA" id="ARBA00009441"/>
    </source>
</evidence>
<feature type="region of interest" description="Disordered" evidence="9">
    <location>
        <begin position="577"/>
        <end position="622"/>
    </location>
</feature>
<evidence type="ECO:0000256" key="3">
    <source>
        <dbReference type="ARBA" id="ARBA00021315"/>
    </source>
</evidence>
<sequence>MLEEIRIRGLGVISDAVLEFGPGLTVVTGETGAGKTMVLSGLALLFGGRADYSRLRTGEETASVEGRLLLEHSSPEAALVVEAGGDLDADGSLVLRRVITASGRSRAAAGGASVPATVLARLGDGVLAVHGQSDQQRLALPGQQRATVDRYAGLDLHECAAAFGAWRAAEAELGRRTSDALALQREAELLRHGLAEIAAVDPQPGEDLELARLSVRLEYADNLRLAAHTAHAALLGDPEDGGAETADVGALVGSARRALHQLAGTDAELDRLAGRLTELLDLAGDVGAELADYEARIEADPARLAATHDRRAALATLTRRYGRDLDEVLAWAAEAQNKLLASDTSAEAIAQLRAQRDQAADDYRSAAEDISSARRKAADELSQRITAELAGLAMAGAQVTVVVRPRPASESAPTVTVRGQVTGAGAEGIDEVEILLRSHPDAPAIALQRGASGGELSRVMLAIEVVLAGTDPVPTMVFDEVDAGVGGRAAVEVGRRLARLAQRHQVIVVTHLAQVAAFATRHLVVDKASAAADASIGVTRSDIRRVEGEQRLGELARMLSGEETSVARQHAAELLAAAQQDLAESPDKQEAGSAEGIEADSPGRSKGRKAASQKAARSGSDR</sequence>
<evidence type="ECO:0000259" key="10">
    <source>
        <dbReference type="Pfam" id="PF02463"/>
    </source>
</evidence>
<evidence type="ECO:0000256" key="5">
    <source>
        <dbReference type="ARBA" id="ARBA00022763"/>
    </source>
</evidence>
<dbReference type="InterPro" id="IPR003395">
    <property type="entry name" value="RecF/RecN/SMC_N"/>
</dbReference>
<organism evidence="11 12">
    <name type="scientific">Jatrophihabitans telluris</name>
    <dbReference type="NCBI Taxonomy" id="2038343"/>
    <lineage>
        <taxon>Bacteria</taxon>
        <taxon>Bacillati</taxon>
        <taxon>Actinomycetota</taxon>
        <taxon>Actinomycetes</taxon>
        <taxon>Jatrophihabitantales</taxon>
        <taxon>Jatrophihabitantaceae</taxon>
        <taxon>Jatrophihabitans</taxon>
    </lineage>
</organism>
<dbReference type="EMBL" id="CP097332">
    <property type="protein sequence ID" value="UQX90116.1"/>
    <property type="molecule type" value="Genomic_DNA"/>
</dbReference>
<dbReference type="CDD" id="cd03241">
    <property type="entry name" value="ABC_RecN"/>
    <property type="match status" value="1"/>
</dbReference>
<evidence type="ECO:0000256" key="4">
    <source>
        <dbReference type="ARBA" id="ARBA00022741"/>
    </source>
</evidence>
<gene>
    <name evidence="11" type="primary">recN</name>
    <name evidence="11" type="ORF">M6D93_08980</name>
</gene>
<proteinExistence type="inferred from homology"/>
<evidence type="ECO:0000256" key="9">
    <source>
        <dbReference type="SAM" id="MobiDB-lite"/>
    </source>
</evidence>
<keyword evidence="6" id="KW-0067">ATP-binding</keyword>
<evidence type="ECO:0000256" key="6">
    <source>
        <dbReference type="ARBA" id="ARBA00022840"/>
    </source>
</evidence>
<dbReference type="SUPFAM" id="SSF52540">
    <property type="entry name" value="P-loop containing nucleoside triphosphate hydrolases"/>
    <property type="match status" value="2"/>
</dbReference>